<reference evidence="3" key="1">
    <citation type="submission" date="2016-06" db="UniProtKB">
        <authorList>
            <consortium name="WormBaseParasite"/>
        </authorList>
    </citation>
    <scope>IDENTIFICATION</scope>
</reference>
<accession>A0A183JVF7</accession>
<evidence type="ECO:0000313" key="3">
    <source>
        <dbReference type="WBParaSite" id="SCUD_0000670201-mRNA-1"/>
    </source>
</evidence>
<gene>
    <name evidence="1" type="ORF">SCUD_LOCUS6702</name>
</gene>
<evidence type="ECO:0000313" key="1">
    <source>
        <dbReference type="EMBL" id="VDP06630.1"/>
    </source>
</evidence>
<dbReference type="WBParaSite" id="SCUD_0000670201-mRNA-1">
    <property type="protein sequence ID" value="SCUD_0000670201-mRNA-1"/>
    <property type="gene ID" value="SCUD_0000670201"/>
</dbReference>
<keyword evidence="2" id="KW-1185">Reference proteome</keyword>
<organism evidence="3">
    <name type="scientific">Schistosoma curassoni</name>
    <dbReference type="NCBI Taxonomy" id="6186"/>
    <lineage>
        <taxon>Eukaryota</taxon>
        <taxon>Metazoa</taxon>
        <taxon>Spiralia</taxon>
        <taxon>Lophotrochozoa</taxon>
        <taxon>Platyhelminthes</taxon>
        <taxon>Trematoda</taxon>
        <taxon>Digenea</taxon>
        <taxon>Strigeidida</taxon>
        <taxon>Schistosomatoidea</taxon>
        <taxon>Schistosomatidae</taxon>
        <taxon>Schistosoma</taxon>
    </lineage>
</organism>
<reference evidence="1 2" key="2">
    <citation type="submission" date="2018-11" db="EMBL/GenBank/DDBJ databases">
        <authorList>
            <consortium name="Pathogen Informatics"/>
        </authorList>
    </citation>
    <scope>NUCLEOTIDE SEQUENCE [LARGE SCALE GENOMIC DNA]</scope>
    <source>
        <strain evidence="1">Dakar</strain>
        <strain evidence="2">Dakar, Senegal</strain>
    </source>
</reference>
<protein>
    <submittedName>
        <fullName evidence="3">Reverse transcriptase domain-containing protein</fullName>
    </submittedName>
</protein>
<dbReference type="EMBL" id="UZAK01016321">
    <property type="protein sequence ID" value="VDP06630.1"/>
    <property type="molecule type" value="Genomic_DNA"/>
</dbReference>
<evidence type="ECO:0000313" key="2">
    <source>
        <dbReference type="Proteomes" id="UP000279833"/>
    </source>
</evidence>
<proteinExistence type="predicted"/>
<name>A0A183JVF7_9TREM</name>
<sequence length="131" mass="15263">MLLKDKVDAQLPDKQARFSRDRSCTDRIATLRIIVKQSMEWNSTLFINFIDYGKTFDIADRRTLWKLSRHYGVLDNIVNIIQNSYDRLLCKAAHRGQLTDAFQVKTGVRRACLLTLPLSSSDRLDYEDHDI</sequence>
<dbReference type="PANTHER" id="PTHR47027:SF25">
    <property type="entry name" value="REVERSE TRANSCRIPTASE DOMAIN-CONTAINING PROTEIN"/>
    <property type="match status" value="1"/>
</dbReference>
<dbReference type="AlphaFoldDB" id="A0A183JVF7"/>
<dbReference type="Proteomes" id="UP000279833">
    <property type="component" value="Unassembled WGS sequence"/>
</dbReference>
<dbReference type="PANTHER" id="PTHR47027">
    <property type="entry name" value="REVERSE TRANSCRIPTASE DOMAIN-CONTAINING PROTEIN"/>
    <property type="match status" value="1"/>
</dbReference>